<dbReference type="Pfam" id="PF01979">
    <property type="entry name" value="Amidohydro_1"/>
    <property type="match status" value="1"/>
</dbReference>
<proteinExistence type="inferred from homology"/>
<organism evidence="9 10">
    <name type="scientific">Talaromyces stipitatus (strain ATCC 10500 / CBS 375.48 / QM 6759 / NRRL 1006)</name>
    <name type="common">Penicillium stipitatum</name>
    <dbReference type="NCBI Taxonomy" id="441959"/>
    <lineage>
        <taxon>Eukaryota</taxon>
        <taxon>Fungi</taxon>
        <taxon>Dikarya</taxon>
        <taxon>Ascomycota</taxon>
        <taxon>Pezizomycotina</taxon>
        <taxon>Eurotiomycetes</taxon>
        <taxon>Eurotiomycetidae</taxon>
        <taxon>Eurotiales</taxon>
        <taxon>Trichocomaceae</taxon>
        <taxon>Talaromyces</taxon>
        <taxon>Talaromyces sect. Talaromyces</taxon>
    </lineage>
</organism>
<evidence type="ECO:0000259" key="8">
    <source>
        <dbReference type="Pfam" id="PF01979"/>
    </source>
</evidence>
<comment type="catalytic activity">
    <reaction evidence="7">
        <text>N-acetyl-D-glucosamine 6-phosphate + H2O = D-glucosamine 6-phosphate + acetate</text>
        <dbReference type="Rhea" id="RHEA:22936"/>
        <dbReference type="ChEBI" id="CHEBI:15377"/>
        <dbReference type="ChEBI" id="CHEBI:30089"/>
        <dbReference type="ChEBI" id="CHEBI:57513"/>
        <dbReference type="ChEBI" id="CHEBI:58725"/>
        <dbReference type="EC" id="3.5.1.25"/>
    </reaction>
</comment>
<protein>
    <recommendedName>
        <fullName evidence="3">N-acetylglucosamine-6-phosphate deacetylase</fullName>
        <ecNumber evidence="2">3.5.1.25</ecNumber>
    </recommendedName>
</protein>
<dbReference type="SUPFAM" id="SSF51556">
    <property type="entry name" value="Metallo-dependent hydrolases"/>
    <property type="match status" value="1"/>
</dbReference>
<keyword evidence="6" id="KW-0119">Carbohydrate metabolism</keyword>
<evidence type="ECO:0000256" key="1">
    <source>
        <dbReference type="ARBA" id="ARBA00010716"/>
    </source>
</evidence>
<dbReference type="GO" id="GO:0008448">
    <property type="term" value="F:N-acetylglucosamine-6-phosphate deacetylase activity"/>
    <property type="evidence" value="ECO:0007669"/>
    <property type="project" value="UniProtKB-EC"/>
</dbReference>
<evidence type="ECO:0000256" key="2">
    <source>
        <dbReference type="ARBA" id="ARBA00011899"/>
    </source>
</evidence>
<dbReference type="SUPFAM" id="SSF51338">
    <property type="entry name" value="Composite domain of metallo-dependent hydrolases"/>
    <property type="match status" value="1"/>
</dbReference>
<dbReference type="GO" id="GO:0046872">
    <property type="term" value="F:metal ion binding"/>
    <property type="evidence" value="ECO:0007669"/>
    <property type="project" value="UniProtKB-KW"/>
</dbReference>
<dbReference type="InterPro" id="IPR006680">
    <property type="entry name" value="Amidohydro-rel"/>
</dbReference>
<evidence type="ECO:0000256" key="3">
    <source>
        <dbReference type="ARBA" id="ARBA00018029"/>
    </source>
</evidence>
<dbReference type="PANTHER" id="PTHR11113">
    <property type="entry name" value="N-ACETYLGLUCOSAMINE-6-PHOSPHATE DEACETYLASE"/>
    <property type="match status" value="1"/>
</dbReference>
<dbReference type="Proteomes" id="UP000001745">
    <property type="component" value="Unassembled WGS sequence"/>
</dbReference>
<dbReference type="NCBIfam" id="TIGR00221">
    <property type="entry name" value="nagA"/>
    <property type="match status" value="1"/>
</dbReference>
<dbReference type="InterPro" id="IPR032466">
    <property type="entry name" value="Metal_Hydrolase"/>
</dbReference>
<dbReference type="OMA" id="PCRKGAH"/>
<evidence type="ECO:0000256" key="4">
    <source>
        <dbReference type="ARBA" id="ARBA00022723"/>
    </source>
</evidence>
<dbReference type="HOGENOM" id="CLU_032482_0_0_1"/>
<dbReference type="InterPro" id="IPR003764">
    <property type="entry name" value="GlcNAc_6-P_deAcase"/>
</dbReference>
<evidence type="ECO:0000256" key="7">
    <source>
        <dbReference type="ARBA" id="ARBA00047647"/>
    </source>
</evidence>
<accession>B8MC32</accession>
<name>B8MC32_TALSN</name>
<keyword evidence="5" id="KW-0378">Hydrolase</keyword>
<dbReference type="InParanoid" id="B8MC32"/>
<evidence type="ECO:0000256" key="6">
    <source>
        <dbReference type="ARBA" id="ARBA00023277"/>
    </source>
</evidence>
<comment type="similarity">
    <text evidence="1">Belongs to the metallo-dependent hydrolases superfamily. NagA family.</text>
</comment>
<sequence>MSHRAEEPFVSCYVPSECAWPGPQAYTQEADSSDIMPTRQPTSPPCITKFTNCRILKANQLIEQDLWIDSLTGKVLKDQEAFYELHLSPDQVIDLNGRILAPGFIDVQLNGAQGFDYSVPQATKEEYDAGFIASNRGLIKTGVTSFLPTTVSTTAENYKKVLPSLAPTGRRRPEDGAESLGAHVEGPFISPSRNGIHKPEVLLASTEGFQDIINCYGRENIPEVITHDENGTIDEGVATPTPATPIAKSLHKSIHANGLTNGHTQHGSARPAIKMITAAPEVGTMIKNIPDLTSRGIIYSIGHSDATYEQAMSAVGQGAKMITHLFNAMRPFYHRNPGVFGLLGQSDLPKPYFGVIADGIHLHPTSIKIAYNAHSEGLILVTDAMRLCGLPDGVYDWTNGDRIIKKGVRLTLEGSDKIAGSSATLIECVNNFRRWTSATTAEALSAVTLTPAKMLGMEKVKGTLDHGADADLVVLGETIDSYSGPTLTVDQVWKFGIKVFDSEESL</sequence>
<dbReference type="EC" id="3.5.1.25" evidence="2"/>
<dbReference type="GO" id="GO:0006046">
    <property type="term" value="P:N-acetylglucosamine catabolic process"/>
    <property type="evidence" value="ECO:0007669"/>
    <property type="project" value="TreeGrafter"/>
</dbReference>
<dbReference type="EMBL" id="EQ962655">
    <property type="protein sequence ID" value="EED18478.1"/>
    <property type="molecule type" value="Genomic_DNA"/>
</dbReference>
<dbReference type="VEuPathDB" id="FungiDB:TSTA_122140"/>
<dbReference type="GeneID" id="8105500"/>
<dbReference type="STRING" id="441959.B8MC32"/>
<reference evidence="10" key="1">
    <citation type="journal article" date="2015" name="Genome Announc.">
        <title>Genome sequence of the AIDS-associated pathogen Penicillium marneffei (ATCC18224) and its near taxonomic relative Talaromyces stipitatus (ATCC10500).</title>
        <authorList>
            <person name="Nierman W.C."/>
            <person name="Fedorova-Abrams N.D."/>
            <person name="Andrianopoulos A."/>
        </authorList>
    </citation>
    <scope>NUCLEOTIDE SEQUENCE [LARGE SCALE GENOMIC DNA]</scope>
    <source>
        <strain evidence="10">ATCC 10500 / CBS 375.48 / QM 6759 / NRRL 1006</strain>
    </source>
</reference>
<gene>
    <name evidence="9" type="ORF">TSTA_122140</name>
</gene>
<dbReference type="RefSeq" id="XP_002482470.1">
    <property type="nucleotide sequence ID" value="XM_002482425.1"/>
</dbReference>
<keyword evidence="10" id="KW-1185">Reference proteome</keyword>
<dbReference type="eggNOG" id="KOG3892">
    <property type="taxonomic scope" value="Eukaryota"/>
</dbReference>
<evidence type="ECO:0000313" key="9">
    <source>
        <dbReference type="EMBL" id="EED18478.1"/>
    </source>
</evidence>
<dbReference type="InterPro" id="IPR011059">
    <property type="entry name" value="Metal-dep_hydrolase_composite"/>
</dbReference>
<evidence type="ECO:0000313" key="10">
    <source>
        <dbReference type="Proteomes" id="UP000001745"/>
    </source>
</evidence>
<evidence type="ECO:0000256" key="5">
    <source>
        <dbReference type="ARBA" id="ARBA00022801"/>
    </source>
</evidence>
<feature type="domain" description="Amidohydrolase-related" evidence="8">
    <location>
        <begin position="99"/>
        <end position="476"/>
    </location>
</feature>
<dbReference type="PANTHER" id="PTHR11113:SF14">
    <property type="entry name" value="N-ACETYLGLUCOSAMINE-6-PHOSPHATE DEACETYLASE"/>
    <property type="match status" value="1"/>
</dbReference>
<dbReference type="Gene3D" id="3.20.20.140">
    <property type="entry name" value="Metal-dependent hydrolases"/>
    <property type="match status" value="1"/>
</dbReference>
<dbReference type="OrthoDB" id="10264777at2759"/>
<dbReference type="CDD" id="cd00854">
    <property type="entry name" value="NagA"/>
    <property type="match status" value="1"/>
</dbReference>
<keyword evidence="4" id="KW-0479">Metal-binding</keyword>
<dbReference type="PhylomeDB" id="B8MC32"/>
<dbReference type="AlphaFoldDB" id="B8MC32"/>